<dbReference type="Pfam" id="PF13649">
    <property type="entry name" value="Methyltransf_25"/>
    <property type="match status" value="1"/>
</dbReference>
<dbReference type="CDD" id="cd02440">
    <property type="entry name" value="AdoMet_MTases"/>
    <property type="match status" value="1"/>
</dbReference>
<dbReference type="InterPro" id="IPR029063">
    <property type="entry name" value="SAM-dependent_MTases_sf"/>
</dbReference>
<proteinExistence type="predicted"/>
<name>A0A7W7VPD3_9ACTN</name>
<dbReference type="GO" id="GO:0008168">
    <property type="term" value="F:methyltransferase activity"/>
    <property type="evidence" value="ECO:0007669"/>
    <property type="project" value="UniProtKB-KW"/>
</dbReference>
<sequence length="254" mass="26642">MSQGTALDRVRELLNPALLDLAGQESTANGYLDLLGEEPAASPVQWLMRSGFLPGIYERIWRPTVLGAMKGPFGPGTSQELALVGRMLELGPGDQVLDVACGPGNVTRALAGNVGPAGLAVGLDASATMLARAVRDTRTRGLDNVGYVRGDAVDLPFLPGSFDAIACLAALYLFEHPFEALAGMARTLRPGGRIAVMTTRRVPYGGPLNALVGVASGVRLFGDEEVVEALTGLGFSGVRHRAYGLVQFVNGRLV</sequence>
<evidence type="ECO:0000259" key="1">
    <source>
        <dbReference type="Pfam" id="PF13649"/>
    </source>
</evidence>
<dbReference type="Gene3D" id="3.40.50.150">
    <property type="entry name" value="Vaccinia Virus protein VP39"/>
    <property type="match status" value="1"/>
</dbReference>
<dbReference type="SUPFAM" id="SSF53335">
    <property type="entry name" value="S-adenosyl-L-methionine-dependent methyltransferases"/>
    <property type="match status" value="1"/>
</dbReference>
<gene>
    <name evidence="2" type="ORF">FHS44_004956</name>
</gene>
<evidence type="ECO:0000313" key="2">
    <source>
        <dbReference type="EMBL" id="MBB4917836.1"/>
    </source>
</evidence>
<organism evidence="2 3">
    <name type="scientific">Streptosporangium saharense</name>
    <dbReference type="NCBI Taxonomy" id="1706840"/>
    <lineage>
        <taxon>Bacteria</taxon>
        <taxon>Bacillati</taxon>
        <taxon>Actinomycetota</taxon>
        <taxon>Actinomycetes</taxon>
        <taxon>Streptosporangiales</taxon>
        <taxon>Streptosporangiaceae</taxon>
        <taxon>Streptosporangium</taxon>
    </lineage>
</organism>
<keyword evidence="2" id="KW-0489">Methyltransferase</keyword>
<dbReference type="EMBL" id="JACHJP010000005">
    <property type="protein sequence ID" value="MBB4917836.1"/>
    <property type="molecule type" value="Genomic_DNA"/>
</dbReference>
<dbReference type="RefSeq" id="WP_184718467.1">
    <property type="nucleotide sequence ID" value="NZ_JACHJP010000005.1"/>
</dbReference>
<keyword evidence="2" id="KW-0808">Transferase</keyword>
<protein>
    <submittedName>
        <fullName evidence="2">SAM-dependent methyltransferase</fullName>
    </submittedName>
</protein>
<dbReference type="GO" id="GO:0032259">
    <property type="term" value="P:methylation"/>
    <property type="evidence" value="ECO:0007669"/>
    <property type="project" value="UniProtKB-KW"/>
</dbReference>
<evidence type="ECO:0000313" key="3">
    <source>
        <dbReference type="Proteomes" id="UP000552644"/>
    </source>
</evidence>
<dbReference type="PANTHER" id="PTHR43591:SF24">
    <property type="entry name" value="2-METHOXY-6-POLYPRENYL-1,4-BENZOQUINOL METHYLASE, MITOCHONDRIAL"/>
    <property type="match status" value="1"/>
</dbReference>
<reference evidence="2 3" key="1">
    <citation type="submission" date="2020-08" db="EMBL/GenBank/DDBJ databases">
        <title>Genomic Encyclopedia of Type Strains, Phase III (KMG-III): the genomes of soil and plant-associated and newly described type strains.</title>
        <authorList>
            <person name="Whitman W."/>
        </authorList>
    </citation>
    <scope>NUCLEOTIDE SEQUENCE [LARGE SCALE GENOMIC DNA]</scope>
    <source>
        <strain evidence="2 3">CECT 8840</strain>
    </source>
</reference>
<dbReference type="PANTHER" id="PTHR43591">
    <property type="entry name" value="METHYLTRANSFERASE"/>
    <property type="match status" value="1"/>
</dbReference>
<dbReference type="Proteomes" id="UP000552644">
    <property type="component" value="Unassembled WGS sequence"/>
</dbReference>
<keyword evidence="3" id="KW-1185">Reference proteome</keyword>
<comment type="caution">
    <text evidence="2">The sequence shown here is derived from an EMBL/GenBank/DDBJ whole genome shotgun (WGS) entry which is preliminary data.</text>
</comment>
<dbReference type="InterPro" id="IPR041698">
    <property type="entry name" value="Methyltransf_25"/>
</dbReference>
<feature type="domain" description="Methyltransferase" evidence="1">
    <location>
        <begin position="96"/>
        <end position="192"/>
    </location>
</feature>
<accession>A0A7W7VPD3</accession>
<dbReference type="AlphaFoldDB" id="A0A7W7VPD3"/>